<evidence type="ECO:0000313" key="9">
    <source>
        <dbReference type="EMBL" id="ANF54372.1"/>
    </source>
</evidence>
<gene>
    <name evidence="9" type="ORF">DA69_06240</name>
</gene>
<dbReference type="OrthoDB" id="9806213at2"/>
<feature type="compositionally biased region" description="Low complexity" evidence="5">
    <location>
        <begin position="1042"/>
        <end position="1053"/>
    </location>
</feature>
<feature type="domain" description="MmeI-like N-terminal" evidence="6">
    <location>
        <begin position="2"/>
        <end position="223"/>
    </location>
</feature>
<name>A0A172Y5E1_9CAUL</name>
<dbReference type="InterPro" id="IPR050953">
    <property type="entry name" value="N4_N6_ade-DNA_methylase"/>
</dbReference>
<dbReference type="GO" id="GO:0032259">
    <property type="term" value="P:methylation"/>
    <property type="evidence" value="ECO:0007669"/>
    <property type="project" value="UniProtKB-KW"/>
</dbReference>
<dbReference type="EC" id="2.1.1.72" evidence="1"/>
<evidence type="ECO:0000313" key="10">
    <source>
        <dbReference type="Proteomes" id="UP000077603"/>
    </source>
</evidence>
<dbReference type="PRINTS" id="PR00507">
    <property type="entry name" value="N12N6MTFRASE"/>
</dbReference>
<dbReference type="Proteomes" id="UP000077603">
    <property type="component" value="Chromosome"/>
</dbReference>
<protein>
    <recommendedName>
        <fullName evidence="1">site-specific DNA-methyltransferase (adenine-specific)</fullName>
        <ecNumber evidence="1">2.1.1.72</ecNumber>
    </recommendedName>
</protein>
<comment type="catalytic activity">
    <reaction evidence="4">
        <text>a 2'-deoxyadenosine in DNA + S-adenosyl-L-methionine = an N(6)-methyl-2'-deoxyadenosine in DNA + S-adenosyl-L-homocysteine + H(+)</text>
        <dbReference type="Rhea" id="RHEA:15197"/>
        <dbReference type="Rhea" id="RHEA-COMP:12418"/>
        <dbReference type="Rhea" id="RHEA-COMP:12419"/>
        <dbReference type="ChEBI" id="CHEBI:15378"/>
        <dbReference type="ChEBI" id="CHEBI:57856"/>
        <dbReference type="ChEBI" id="CHEBI:59789"/>
        <dbReference type="ChEBI" id="CHEBI:90615"/>
        <dbReference type="ChEBI" id="CHEBI:90616"/>
        <dbReference type="EC" id="2.1.1.72"/>
    </reaction>
</comment>
<dbReference type="EMBL" id="CP015614">
    <property type="protein sequence ID" value="ANF54372.1"/>
    <property type="molecule type" value="Genomic_DNA"/>
</dbReference>
<evidence type="ECO:0000256" key="3">
    <source>
        <dbReference type="ARBA" id="ARBA00022679"/>
    </source>
</evidence>
<dbReference type="InterPro" id="IPR046817">
    <property type="entry name" value="MmeI_N"/>
</dbReference>
<dbReference type="Pfam" id="PF20464">
    <property type="entry name" value="MmeI_N"/>
    <property type="match status" value="1"/>
</dbReference>
<dbReference type="InterPro" id="IPR046816">
    <property type="entry name" value="MmeI_Mtase"/>
</dbReference>
<evidence type="ECO:0000256" key="1">
    <source>
        <dbReference type="ARBA" id="ARBA00011900"/>
    </source>
</evidence>
<dbReference type="InterPro" id="IPR029063">
    <property type="entry name" value="SAM-dependent_MTases_sf"/>
</dbReference>
<dbReference type="REBASE" id="89405">
    <property type="entry name" value="BnaB1ORFDP"/>
</dbReference>
<dbReference type="GO" id="GO:0009007">
    <property type="term" value="F:site-specific DNA-methyltransferase (adenine-specific) activity"/>
    <property type="evidence" value="ECO:0007669"/>
    <property type="project" value="UniProtKB-EC"/>
</dbReference>
<dbReference type="KEGG" id="bne:DA69_06240"/>
<dbReference type="Pfam" id="PF20466">
    <property type="entry name" value="MmeI_TRD"/>
    <property type="match status" value="1"/>
</dbReference>
<evidence type="ECO:0000259" key="8">
    <source>
        <dbReference type="Pfam" id="PF20473"/>
    </source>
</evidence>
<evidence type="ECO:0000256" key="5">
    <source>
        <dbReference type="SAM" id="MobiDB-lite"/>
    </source>
</evidence>
<dbReference type="STRING" id="588932.DA69_06240"/>
<keyword evidence="10" id="KW-1185">Reference proteome</keyword>
<organism evidence="9 10">
    <name type="scientific">Brevundimonas naejangsanensis</name>
    <dbReference type="NCBI Taxonomy" id="588932"/>
    <lineage>
        <taxon>Bacteria</taxon>
        <taxon>Pseudomonadati</taxon>
        <taxon>Pseudomonadota</taxon>
        <taxon>Alphaproteobacteria</taxon>
        <taxon>Caulobacterales</taxon>
        <taxon>Caulobacteraceae</taxon>
        <taxon>Brevundimonas</taxon>
    </lineage>
</organism>
<evidence type="ECO:0000259" key="7">
    <source>
        <dbReference type="Pfam" id="PF20466"/>
    </source>
</evidence>
<proteinExistence type="predicted"/>
<feature type="domain" description="MmeI-like DNA-methyltransferase" evidence="8">
    <location>
        <begin position="404"/>
        <end position="682"/>
    </location>
</feature>
<reference evidence="9 10" key="1">
    <citation type="journal article" date="2014" name="Genome Announc.">
        <title>Genome Sequence of a Promising Hydrogen-Producing Facultative Anaerobic Bacterium, Brevundimonas naejangsanensis Strain B1.</title>
        <authorList>
            <person name="Su H."/>
            <person name="Zhang T."/>
            <person name="Bao M."/>
            <person name="Jiang Y."/>
            <person name="Wang Y."/>
            <person name="Tan T."/>
        </authorList>
    </citation>
    <scope>NUCLEOTIDE SEQUENCE [LARGE SCALE GENOMIC DNA]</scope>
    <source>
        <strain evidence="9 10">B1</strain>
    </source>
</reference>
<dbReference type="PANTHER" id="PTHR33841:SF1">
    <property type="entry name" value="DNA METHYLTRANSFERASE A"/>
    <property type="match status" value="1"/>
</dbReference>
<dbReference type="RefSeq" id="WP_025976814.1">
    <property type="nucleotide sequence ID" value="NZ_CP015614.1"/>
</dbReference>
<keyword evidence="9" id="KW-0540">Nuclease</keyword>
<dbReference type="SUPFAM" id="SSF53335">
    <property type="entry name" value="S-adenosyl-L-methionine-dependent methyltransferases"/>
    <property type="match status" value="1"/>
</dbReference>
<keyword evidence="9" id="KW-0255">Endonuclease</keyword>
<keyword evidence="3" id="KW-0808">Transferase</keyword>
<dbReference type="Pfam" id="PF20473">
    <property type="entry name" value="MmeI_Mtase"/>
    <property type="match status" value="1"/>
</dbReference>
<sequence length="1127" mass="125594">MDVEAFIARWSEATISERANGQSFIIELCAILGVAAPGQQAVGDRDYCFERTVKFPLGEGRISNKSIDCFKHGSFVMELKLSPQQATGEDMDLRQLAALLNGPGRKAPKGGVEALNRLMGKAHAQAENYAAALPECPPFLMMVDVGAAIHLWADFERAGRGYAPFPDVKSSRIDLTDLRDPSIRERLRRVWDDPHSLDPQRPVNAATHEISGLLGQLVRSMRDRALQDPSQAFQPITDRRIFMFVMQCILAMYADSVGLIRHKGFLTLLESYRGNAARFHLSAATVFRNLARGGHCAALRQDVPAFGSGLFREEVALPLSEADLEVLIRAAACDWSAVEPAVFGSFLERALEPGDRTELGAHYTPRAYVQRLVDATIIEPLRADWEAVRACAVSDYARGEAVAARAAVRRFQRRLCAIRVLDPACGTGNFLYVAMTMMKDLEREVLSVLQRLGGETTDGAVRRKISPAQFWGIEKSDHAASIAEVVMWIGYLQWRIRNGEAPSQLAAAGLLAPRQGRDRIIRADALLVSAGEDLRRDARGRPISLWRFNQETEVVQYRQPQPTQWPVAHFIIGNPPFIAAKNLRRELGDGYVDALWRVRQGRFRSADLVMAWWDRAAEILTAPNSQLRRFGFITTNSITQDFSRRVLEHHLNGEPPMRLTFAIPDHPWSKREERGAEVRIAMTVAERGGPNGQGRRLTIREERPDAGGEIVPQFDEQRGDIGADLTIGGGVSFAQPLRANALLCSPGVKLHGAGFIVSEAEADELARDGVDAPPIRAYRNGRDLAASPRGVKVIDLYGLEEVEVRRSWPQLFRRLADTVKVERDRNSRAAYRDKWWVFGEPRGAFRDALRGLPRYIATVEKSKHRWFRFLDADVLPDNTVVAVASDDPRILGVLSSRAHGVWALAMGGRLEDRPVYNKKVCFDAFPFPPLDGAVGHEIGVIADEIDALRNELMVQDRSLTMTELYNRRDSPRFGVLDHLHRRLDAEVQRAYGWPSAMTDEDTLTALLELNKVRADQEGKGHVLFLRPDYQQDRVKPARRGRAAQAQAPRSRVADVKPLPEAPEELAAEVLDVLRLEDGPLSLGELSSRFAGPNGRRKMDRLEQMLAILAAVGSVQRAGEGWFSARGF</sequence>
<accession>A0A172Y5E1</accession>
<dbReference type="GO" id="GO:0004519">
    <property type="term" value="F:endonuclease activity"/>
    <property type="evidence" value="ECO:0007669"/>
    <property type="project" value="UniProtKB-KW"/>
</dbReference>
<feature type="domain" description="MmeI-like target recognition" evidence="7">
    <location>
        <begin position="829"/>
        <end position="930"/>
    </location>
</feature>
<feature type="region of interest" description="Disordered" evidence="5">
    <location>
        <begin position="1034"/>
        <end position="1053"/>
    </location>
</feature>
<dbReference type="eggNOG" id="COG1002">
    <property type="taxonomic scope" value="Bacteria"/>
</dbReference>
<dbReference type="Gene3D" id="3.40.50.150">
    <property type="entry name" value="Vaccinia Virus protein VP39"/>
    <property type="match status" value="1"/>
</dbReference>
<evidence type="ECO:0000259" key="6">
    <source>
        <dbReference type="Pfam" id="PF20464"/>
    </source>
</evidence>
<dbReference type="AlphaFoldDB" id="A0A172Y5E1"/>
<keyword evidence="9" id="KW-0378">Hydrolase</keyword>
<evidence type="ECO:0000256" key="4">
    <source>
        <dbReference type="ARBA" id="ARBA00047942"/>
    </source>
</evidence>
<keyword evidence="2" id="KW-0489">Methyltransferase</keyword>
<evidence type="ECO:0000256" key="2">
    <source>
        <dbReference type="ARBA" id="ARBA00022603"/>
    </source>
</evidence>
<dbReference type="InterPro" id="IPR046820">
    <property type="entry name" value="MmeI_TRD"/>
</dbReference>
<dbReference type="PANTHER" id="PTHR33841">
    <property type="entry name" value="DNA METHYLTRANSFERASE YEEA-RELATED"/>
    <property type="match status" value="1"/>
</dbReference>